<dbReference type="Proteomes" id="UP000469421">
    <property type="component" value="Unassembled WGS sequence"/>
</dbReference>
<comment type="caution">
    <text evidence="1">The sequence shown here is derived from an EMBL/GenBank/DDBJ whole genome shotgun (WGS) entry which is preliminary data.</text>
</comment>
<organism evidence="1 2">
    <name type="scientific">Alcanivorax sediminis</name>
    <dbReference type="NCBI Taxonomy" id="2663008"/>
    <lineage>
        <taxon>Bacteria</taxon>
        <taxon>Pseudomonadati</taxon>
        <taxon>Pseudomonadota</taxon>
        <taxon>Gammaproteobacteria</taxon>
        <taxon>Oceanospirillales</taxon>
        <taxon>Alcanivoracaceae</taxon>
        <taxon>Alcanivorax</taxon>
    </lineage>
</organism>
<proteinExistence type="predicted"/>
<keyword evidence="2" id="KW-1185">Reference proteome</keyword>
<dbReference type="AlphaFoldDB" id="A0A6N7LXS9"/>
<gene>
    <name evidence="1" type="ORF">GFN93_11740</name>
</gene>
<accession>A0A6N7LXS9</accession>
<reference evidence="1 2" key="1">
    <citation type="submission" date="2019-10" db="EMBL/GenBank/DDBJ databases">
        <title>Alcanivorax sp.PA15-N-34 draft genome sequence.</title>
        <authorList>
            <person name="Liao X."/>
            <person name="Shao Z."/>
        </authorList>
    </citation>
    <scope>NUCLEOTIDE SEQUENCE [LARGE SCALE GENOMIC DNA]</scope>
    <source>
        <strain evidence="1 2">PA15-N-34</strain>
    </source>
</reference>
<name>A0A6N7LXS9_9GAMM</name>
<dbReference type="EMBL" id="WIRE01000001">
    <property type="protein sequence ID" value="MQX53925.1"/>
    <property type="molecule type" value="Genomic_DNA"/>
</dbReference>
<evidence type="ECO:0000313" key="1">
    <source>
        <dbReference type="EMBL" id="MQX53925.1"/>
    </source>
</evidence>
<evidence type="ECO:0000313" key="2">
    <source>
        <dbReference type="Proteomes" id="UP000469421"/>
    </source>
</evidence>
<protein>
    <submittedName>
        <fullName evidence="1">Uncharacterized protein</fullName>
    </submittedName>
</protein>
<dbReference type="RefSeq" id="WP_153501264.1">
    <property type="nucleotide sequence ID" value="NZ_WIRE01000001.1"/>
</dbReference>
<sequence>MNYPDFLHHEDVASLSSESSVKDITEAMNLSRKLKHWLDRSRAIDVIALRTETSADLLKRLLPEIGGDPDDR</sequence>